<evidence type="ECO:0000313" key="1">
    <source>
        <dbReference type="EMBL" id="GMN62929.1"/>
    </source>
</evidence>
<organism evidence="1 2">
    <name type="scientific">Ficus carica</name>
    <name type="common">Common fig</name>
    <dbReference type="NCBI Taxonomy" id="3494"/>
    <lineage>
        <taxon>Eukaryota</taxon>
        <taxon>Viridiplantae</taxon>
        <taxon>Streptophyta</taxon>
        <taxon>Embryophyta</taxon>
        <taxon>Tracheophyta</taxon>
        <taxon>Spermatophyta</taxon>
        <taxon>Magnoliopsida</taxon>
        <taxon>eudicotyledons</taxon>
        <taxon>Gunneridae</taxon>
        <taxon>Pentapetalae</taxon>
        <taxon>rosids</taxon>
        <taxon>fabids</taxon>
        <taxon>Rosales</taxon>
        <taxon>Moraceae</taxon>
        <taxon>Ficeae</taxon>
        <taxon>Ficus</taxon>
    </lineage>
</organism>
<accession>A0AA88J549</accession>
<gene>
    <name evidence="1" type="ORF">TIFTF001_032012</name>
</gene>
<dbReference type="EMBL" id="BTGU01000138">
    <property type="protein sequence ID" value="GMN62929.1"/>
    <property type="molecule type" value="Genomic_DNA"/>
</dbReference>
<reference evidence="1" key="1">
    <citation type="submission" date="2023-07" db="EMBL/GenBank/DDBJ databases">
        <title>draft genome sequence of fig (Ficus carica).</title>
        <authorList>
            <person name="Takahashi T."/>
            <person name="Nishimura K."/>
        </authorList>
    </citation>
    <scope>NUCLEOTIDE SEQUENCE</scope>
</reference>
<proteinExistence type="predicted"/>
<dbReference type="PANTHER" id="PTHR36037:SF1">
    <property type="entry name" value="RNA-DIRECTED DNA POLYMERASE (REVERSE TRANSCRIPTASE)-RELATED FAMILY PROTEIN"/>
    <property type="match status" value="1"/>
</dbReference>
<dbReference type="PANTHER" id="PTHR36037">
    <property type="entry name" value="RNA-DIRECTED DNA POLYMERASE (REVERSE TRANSCRIPTASE)-RELATED FAMILY PROTEIN"/>
    <property type="match status" value="1"/>
</dbReference>
<dbReference type="AlphaFoldDB" id="A0AA88J549"/>
<comment type="caution">
    <text evidence="1">The sequence shown here is derived from an EMBL/GenBank/DDBJ whole genome shotgun (WGS) entry which is preliminary data.</text>
</comment>
<dbReference type="Proteomes" id="UP001187192">
    <property type="component" value="Unassembled WGS sequence"/>
</dbReference>
<protein>
    <submittedName>
        <fullName evidence="1">Uncharacterized protein</fullName>
    </submittedName>
</protein>
<name>A0AA88J549_FICCA</name>
<evidence type="ECO:0000313" key="2">
    <source>
        <dbReference type="Proteomes" id="UP001187192"/>
    </source>
</evidence>
<sequence length="173" mass="19040">MKVQDRIVLCTMRQLVVKSTNKSGRSLEYFDKDETMVAHLAGGVDAVIKVSQGWPISNSPLKLISLKSSHHYTKGIPSSFLSKVKGLPPQKEFVPESLRTTRAESGGKYSDKWLMLEVEEMARLGGRSNLAIVKLSAAKSSQMVLGQMNQDKTTFGKGLKLTVLISIIFVTRG</sequence>
<keyword evidence="2" id="KW-1185">Reference proteome</keyword>